<protein>
    <recommendedName>
        <fullName evidence="9">Heme-copper oxidase subunit III family profile domain-containing protein</fullName>
    </recommendedName>
</protein>
<dbReference type="EMBL" id="BMOE01000006">
    <property type="protein sequence ID" value="GGJ75931.1"/>
    <property type="molecule type" value="Genomic_DNA"/>
</dbReference>
<reference evidence="10" key="1">
    <citation type="journal article" date="2014" name="Int. J. Syst. Evol. Microbiol.">
        <title>Complete genome sequence of Corynebacterium casei LMG S-19264T (=DSM 44701T), isolated from a smear-ripened cheese.</title>
        <authorList>
            <consortium name="US DOE Joint Genome Institute (JGI-PGF)"/>
            <person name="Walter F."/>
            <person name="Albersmeier A."/>
            <person name="Kalinowski J."/>
            <person name="Ruckert C."/>
        </authorList>
    </citation>
    <scope>NUCLEOTIDE SEQUENCE</scope>
    <source>
        <strain evidence="10">JCM 14371</strain>
    </source>
</reference>
<dbReference type="InterPro" id="IPR024791">
    <property type="entry name" value="Cyt_c/ubiquinol_Oxase_su3"/>
</dbReference>
<organism evidence="10 11">
    <name type="scientific">Deinococcus aquiradiocola</name>
    <dbReference type="NCBI Taxonomy" id="393059"/>
    <lineage>
        <taxon>Bacteria</taxon>
        <taxon>Thermotogati</taxon>
        <taxon>Deinococcota</taxon>
        <taxon>Deinococci</taxon>
        <taxon>Deinococcales</taxon>
        <taxon>Deinococcaceae</taxon>
        <taxon>Deinococcus</taxon>
    </lineage>
</organism>
<dbReference type="PANTHER" id="PTHR11403:SF2">
    <property type="entry name" value="CYTOCHROME BO(3) UBIQUINOL OXIDASE SUBUNIT 3"/>
    <property type="match status" value="1"/>
</dbReference>
<evidence type="ECO:0000256" key="5">
    <source>
        <dbReference type="ARBA" id="ARBA00022989"/>
    </source>
</evidence>
<reference evidence="10" key="2">
    <citation type="submission" date="2020-09" db="EMBL/GenBank/DDBJ databases">
        <authorList>
            <person name="Sun Q."/>
            <person name="Ohkuma M."/>
        </authorList>
    </citation>
    <scope>NUCLEOTIDE SEQUENCE</scope>
    <source>
        <strain evidence="10">JCM 14371</strain>
    </source>
</reference>
<feature type="transmembrane region" description="Helical" evidence="8">
    <location>
        <begin position="55"/>
        <end position="76"/>
    </location>
</feature>
<evidence type="ECO:0000259" key="9">
    <source>
        <dbReference type="PROSITE" id="PS50253"/>
    </source>
</evidence>
<keyword evidence="5 8" id="KW-1133">Transmembrane helix</keyword>
<keyword evidence="3" id="KW-1003">Cell membrane</keyword>
<evidence type="ECO:0000256" key="4">
    <source>
        <dbReference type="ARBA" id="ARBA00022692"/>
    </source>
</evidence>
<feature type="transmembrane region" description="Helical" evidence="8">
    <location>
        <begin position="126"/>
        <end position="149"/>
    </location>
</feature>
<feature type="domain" description="Heme-copper oxidase subunit III family profile" evidence="9">
    <location>
        <begin position="1"/>
        <end position="191"/>
    </location>
</feature>
<evidence type="ECO:0000313" key="11">
    <source>
        <dbReference type="Proteomes" id="UP000635726"/>
    </source>
</evidence>
<comment type="similarity">
    <text evidence="2 7">Belongs to the cytochrome c oxidase subunit 3 family.</text>
</comment>
<sequence>MSGSHAAAPPPISRVSSGRMGMALFLFGDAVTFTLLIVGHLYLRRHAPQGAPHLDLSGTLVFSVLLWASSGTLWAAERLRDVPRVSGVLYALTGLLGLTFVAGTLQEWLQLVQAGYGVSSTLFFTGYYTLTGLHALHVLLGALALLVLAALRFRDRLGWRRRGVTDALGLYWHFVDAVWVLLFLLLYVWRGP</sequence>
<dbReference type="GO" id="GO:0004129">
    <property type="term" value="F:cytochrome-c oxidase activity"/>
    <property type="evidence" value="ECO:0007669"/>
    <property type="project" value="InterPro"/>
</dbReference>
<dbReference type="GO" id="GO:0005886">
    <property type="term" value="C:plasma membrane"/>
    <property type="evidence" value="ECO:0007669"/>
    <property type="project" value="UniProtKB-SubCell"/>
</dbReference>
<dbReference type="Gene3D" id="1.20.120.80">
    <property type="entry name" value="Cytochrome c oxidase, subunit III, four-helix bundle"/>
    <property type="match status" value="1"/>
</dbReference>
<dbReference type="PROSITE" id="PS50253">
    <property type="entry name" value="COX3"/>
    <property type="match status" value="1"/>
</dbReference>
<dbReference type="InterPro" id="IPR000298">
    <property type="entry name" value="Cyt_c_oxidase-like_su3"/>
</dbReference>
<accession>A0A917PFY4</accession>
<dbReference type="SUPFAM" id="SSF81452">
    <property type="entry name" value="Cytochrome c oxidase subunit III-like"/>
    <property type="match status" value="1"/>
</dbReference>
<evidence type="ECO:0000256" key="3">
    <source>
        <dbReference type="ARBA" id="ARBA00022475"/>
    </source>
</evidence>
<keyword evidence="6 8" id="KW-0472">Membrane</keyword>
<gene>
    <name evidence="10" type="ORF">GCM10008939_20170</name>
</gene>
<comment type="subcellular location">
    <subcellularLocation>
        <location evidence="1 7">Cell membrane</location>
        <topology evidence="1 7">Multi-pass membrane protein</topology>
    </subcellularLocation>
</comment>
<dbReference type="PANTHER" id="PTHR11403">
    <property type="entry name" value="CYTOCHROME C OXIDASE SUBUNIT III"/>
    <property type="match status" value="1"/>
</dbReference>
<evidence type="ECO:0000256" key="2">
    <source>
        <dbReference type="ARBA" id="ARBA00010581"/>
    </source>
</evidence>
<evidence type="ECO:0000313" key="10">
    <source>
        <dbReference type="EMBL" id="GGJ75931.1"/>
    </source>
</evidence>
<dbReference type="Pfam" id="PF00510">
    <property type="entry name" value="COX3"/>
    <property type="match status" value="1"/>
</dbReference>
<evidence type="ECO:0000256" key="6">
    <source>
        <dbReference type="ARBA" id="ARBA00023136"/>
    </source>
</evidence>
<evidence type="ECO:0000256" key="1">
    <source>
        <dbReference type="ARBA" id="ARBA00004651"/>
    </source>
</evidence>
<dbReference type="CDD" id="cd00386">
    <property type="entry name" value="Heme_Cu_Oxidase_III_like"/>
    <property type="match status" value="1"/>
</dbReference>
<evidence type="ECO:0000256" key="7">
    <source>
        <dbReference type="RuleBase" id="RU003376"/>
    </source>
</evidence>
<comment type="caution">
    <text evidence="10">The sequence shown here is derived from an EMBL/GenBank/DDBJ whole genome shotgun (WGS) entry which is preliminary data.</text>
</comment>
<feature type="transmembrane region" description="Helical" evidence="8">
    <location>
        <begin position="21"/>
        <end position="43"/>
    </location>
</feature>
<dbReference type="AlphaFoldDB" id="A0A917PFY4"/>
<dbReference type="InterPro" id="IPR035973">
    <property type="entry name" value="Cyt_c_oxidase_su3-like_sf"/>
</dbReference>
<dbReference type="Proteomes" id="UP000635726">
    <property type="component" value="Unassembled WGS sequence"/>
</dbReference>
<dbReference type="GO" id="GO:0019646">
    <property type="term" value="P:aerobic electron transport chain"/>
    <property type="evidence" value="ECO:0007669"/>
    <property type="project" value="InterPro"/>
</dbReference>
<keyword evidence="11" id="KW-1185">Reference proteome</keyword>
<dbReference type="RefSeq" id="WP_229670922.1">
    <property type="nucleotide sequence ID" value="NZ_BMOE01000006.1"/>
</dbReference>
<proteinExistence type="inferred from homology"/>
<evidence type="ECO:0000256" key="8">
    <source>
        <dbReference type="SAM" id="Phobius"/>
    </source>
</evidence>
<name>A0A917PFY4_9DEIO</name>
<keyword evidence="4 7" id="KW-0812">Transmembrane</keyword>
<feature type="transmembrane region" description="Helical" evidence="8">
    <location>
        <begin position="88"/>
        <end position="106"/>
    </location>
</feature>
<feature type="transmembrane region" description="Helical" evidence="8">
    <location>
        <begin position="170"/>
        <end position="189"/>
    </location>
</feature>
<dbReference type="InterPro" id="IPR013833">
    <property type="entry name" value="Cyt_c_oxidase_su3_a-hlx"/>
</dbReference>